<protein>
    <recommendedName>
        <fullName evidence="5">NmrA-like domain-containing protein</fullName>
    </recommendedName>
</protein>
<proteinExistence type="predicted"/>
<dbReference type="PANTHER" id="PTHR47706:SF9">
    <property type="entry name" value="NMRA-LIKE DOMAIN-CONTAINING PROTEIN-RELATED"/>
    <property type="match status" value="1"/>
</dbReference>
<evidence type="ECO:0000256" key="1">
    <source>
        <dbReference type="ARBA" id="ARBA00022857"/>
    </source>
</evidence>
<dbReference type="Gene3D" id="3.40.50.720">
    <property type="entry name" value="NAD(P)-binding Rossmann-like Domain"/>
    <property type="match status" value="2"/>
</dbReference>
<dbReference type="InterPro" id="IPR051609">
    <property type="entry name" value="NmrA/Isoflavone_reductase-like"/>
</dbReference>
<name>A0A9P8DN92_9HYPO</name>
<evidence type="ECO:0000313" key="4">
    <source>
        <dbReference type="Proteomes" id="UP000827133"/>
    </source>
</evidence>
<sequence length="297" mass="33866">MIVTIFGANGNLSIRITRLLLQKPNVSVRGYARNISKIPEDIRNHQQYEAIQGEVTDKEKILVLDGQKLLIDICEEEKVGRYFSSAFVGDIRGMKVGQHDRMDITLQIFKYLESKKLRSVHMMCGAFIETWLEYSGVIDLGTNTVSYWGTGDEIWDLTSYDDSAAYTVEAILDESADGYLKFAADRVSPRGLAELYERVTGQKTKVICNGTLDDLYKHMQEQKTKYQGQSPWLYLPLFYTYYTTNGTMLMKDPLDNSRYPNIKPQTLEEFIKTHDLTRPENLQAPISKSALVEALGN</sequence>
<dbReference type="AlphaFoldDB" id="A0A9P8DN92"/>
<dbReference type="Gene3D" id="3.90.25.10">
    <property type="entry name" value="UDP-galactose 4-epimerase, domain 1"/>
    <property type="match status" value="1"/>
</dbReference>
<gene>
    <name evidence="3" type="ORF">J7337_001967</name>
</gene>
<dbReference type="Proteomes" id="UP000827133">
    <property type="component" value="Unassembled WGS sequence"/>
</dbReference>
<dbReference type="KEGG" id="fmu:J7337_001967"/>
<keyword evidence="2" id="KW-0560">Oxidoreductase</keyword>
<dbReference type="InterPro" id="IPR036291">
    <property type="entry name" value="NAD(P)-bd_dom_sf"/>
</dbReference>
<evidence type="ECO:0000313" key="3">
    <source>
        <dbReference type="EMBL" id="KAG9505001.1"/>
    </source>
</evidence>
<accession>A0A9P8DN92</accession>
<dbReference type="SUPFAM" id="SSF51735">
    <property type="entry name" value="NAD(P)-binding Rossmann-fold domains"/>
    <property type="match status" value="1"/>
</dbReference>
<reference evidence="3" key="1">
    <citation type="journal article" date="2021" name="Mol. Plant Microbe Interact.">
        <title>Telomere to telomere genome assembly of Fusarium musae F31, causal agent of crown rot disease of banana.</title>
        <authorList>
            <person name="Degradi L."/>
            <person name="Tava V."/>
            <person name="Kunova A."/>
            <person name="Cortesi P."/>
            <person name="Saracchi M."/>
            <person name="Pasquali M."/>
        </authorList>
    </citation>
    <scope>NUCLEOTIDE SEQUENCE</scope>
    <source>
        <strain evidence="3">F31</strain>
    </source>
</reference>
<evidence type="ECO:0008006" key="5">
    <source>
        <dbReference type="Google" id="ProtNLM"/>
    </source>
</evidence>
<dbReference type="GO" id="GO:0016491">
    <property type="term" value="F:oxidoreductase activity"/>
    <property type="evidence" value="ECO:0007669"/>
    <property type="project" value="UniProtKB-KW"/>
</dbReference>
<keyword evidence="4" id="KW-1185">Reference proteome</keyword>
<dbReference type="GeneID" id="68309824"/>
<evidence type="ECO:0000256" key="2">
    <source>
        <dbReference type="ARBA" id="ARBA00023002"/>
    </source>
</evidence>
<dbReference type="PANTHER" id="PTHR47706">
    <property type="entry name" value="NMRA-LIKE FAMILY PROTEIN"/>
    <property type="match status" value="1"/>
</dbReference>
<dbReference type="EMBL" id="JAHBCI010000002">
    <property type="protein sequence ID" value="KAG9505001.1"/>
    <property type="molecule type" value="Genomic_DNA"/>
</dbReference>
<organism evidence="3 4">
    <name type="scientific">Fusarium musae</name>
    <dbReference type="NCBI Taxonomy" id="1042133"/>
    <lineage>
        <taxon>Eukaryota</taxon>
        <taxon>Fungi</taxon>
        <taxon>Dikarya</taxon>
        <taxon>Ascomycota</taxon>
        <taxon>Pezizomycotina</taxon>
        <taxon>Sordariomycetes</taxon>
        <taxon>Hypocreomycetidae</taxon>
        <taxon>Hypocreales</taxon>
        <taxon>Nectriaceae</taxon>
        <taxon>Fusarium</taxon>
    </lineage>
</organism>
<dbReference type="RefSeq" id="XP_044684000.1">
    <property type="nucleotide sequence ID" value="XM_044819700.1"/>
</dbReference>
<keyword evidence="1" id="KW-0521">NADP</keyword>
<comment type="caution">
    <text evidence="3">The sequence shown here is derived from an EMBL/GenBank/DDBJ whole genome shotgun (WGS) entry which is preliminary data.</text>
</comment>